<feature type="transmembrane region" description="Helical" evidence="7">
    <location>
        <begin position="43"/>
        <end position="76"/>
    </location>
</feature>
<evidence type="ECO:0000313" key="8">
    <source>
        <dbReference type="EMBL" id="KEQ21941.1"/>
    </source>
</evidence>
<evidence type="ECO:0000256" key="6">
    <source>
        <dbReference type="ARBA" id="ARBA00023136"/>
    </source>
</evidence>
<feature type="transmembrane region" description="Helical" evidence="7">
    <location>
        <begin position="256"/>
        <end position="275"/>
    </location>
</feature>
<dbReference type="AlphaFoldDB" id="A0A081NU18"/>
<feature type="transmembrane region" description="Helical" evidence="7">
    <location>
        <begin position="12"/>
        <end position="31"/>
    </location>
</feature>
<dbReference type="CDD" id="cd13134">
    <property type="entry name" value="MATE_like_8"/>
    <property type="match status" value="1"/>
</dbReference>
<comment type="caution">
    <text evidence="8">The sequence shown here is derived from an EMBL/GenBank/DDBJ whole genome shotgun (WGS) entry which is preliminary data.</text>
</comment>
<evidence type="ECO:0000256" key="1">
    <source>
        <dbReference type="ARBA" id="ARBA00004651"/>
    </source>
</evidence>
<comment type="subcellular location">
    <subcellularLocation>
        <location evidence="1">Cell membrane</location>
        <topology evidence="1">Multi-pass membrane protein</topology>
    </subcellularLocation>
</comment>
<feature type="transmembrane region" description="Helical" evidence="7">
    <location>
        <begin position="160"/>
        <end position="180"/>
    </location>
</feature>
<accession>A0A081NU18</accession>
<dbReference type="NCBIfam" id="TIGR00797">
    <property type="entry name" value="matE"/>
    <property type="match status" value="1"/>
</dbReference>
<feature type="transmembrane region" description="Helical" evidence="7">
    <location>
        <begin position="281"/>
        <end position="301"/>
    </location>
</feature>
<protein>
    <submittedName>
        <fullName evidence="8">Transporter</fullName>
    </submittedName>
</protein>
<feature type="transmembrane region" description="Helical" evidence="7">
    <location>
        <begin position="130"/>
        <end position="151"/>
    </location>
</feature>
<dbReference type="PANTHER" id="PTHR42925:SF1">
    <property type="entry name" value="VIRULENCE FACTOR MVIN"/>
    <property type="match status" value="1"/>
</dbReference>
<dbReference type="eggNOG" id="COG0534">
    <property type="taxonomic scope" value="Bacteria"/>
</dbReference>
<keyword evidence="5 7" id="KW-1133">Transmembrane helix</keyword>
<proteinExistence type="predicted"/>
<dbReference type="RefSeq" id="WP_036692983.1">
    <property type="nucleotide sequence ID" value="NZ_JNVM01000051.1"/>
</dbReference>
<dbReference type="GO" id="GO:0042910">
    <property type="term" value="F:xenobiotic transmembrane transporter activity"/>
    <property type="evidence" value="ECO:0007669"/>
    <property type="project" value="InterPro"/>
</dbReference>
<evidence type="ECO:0000256" key="5">
    <source>
        <dbReference type="ARBA" id="ARBA00022989"/>
    </source>
</evidence>
<keyword evidence="4 7" id="KW-0812">Transmembrane</keyword>
<dbReference type="OrthoDB" id="9806302at2"/>
<dbReference type="EMBL" id="JNVM01000051">
    <property type="protein sequence ID" value="KEQ21941.1"/>
    <property type="molecule type" value="Genomic_DNA"/>
</dbReference>
<evidence type="ECO:0000256" key="3">
    <source>
        <dbReference type="ARBA" id="ARBA00022475"/>
    </source>
</evidence>
<dbReference type="Pfam" id="PF01554">
    <property type="entry name" value="MatE"/>
    <property type="match status" value="2"/>
</dbReference>
<dbReference type="PANTHER" id="PTHR42925">
    <property type="entry name" value="MULTIDRUG AND TOXIN EFFLUX PROTEIN MATE FAMILY"/>
    <property type="match status" value="1"/>
</dbReference>
<feature type="transmembrane region" description="Helical" evidence="7">
    <location>
        <begin position="88"/>
        <end position="110"/>
    </location>
</feature>
<name>A0A081NU18_9BACL</name>
<dbReference type="GO" id="GO:0005886">
    <property type="term" value="C:plasma membrane"/>
    <property type="evidence" value="ECO:0007669"/>
    <property type="project" value="UniProtKB-SubCell"/>
</dbReference>
<organism evidence="8 9">
    <name type="scientific">Paenibacillus tyrfis</name>
    <dbReference type="NCBI Taxonomy" id="1501230"/>
    <lineage>
        <taxon>Bacteria</taxon>
        <taxon>Bacillati</taxon>
        <taxon>Bacillota</taxon>
        <taxon>Bacilli</taxon>
        <taxon>Bacillales</taxon>
        <taxon>Paenibacillaceae</taxon>
        <taxon>Paenibacillus</taxon>
    </lineage>
</organism>
<dbReference type="InterPro" id="IPR002528">
    <property type="entry name" value="MATE_fam"/>
</dbReference>
<reference evidence="8 9" key="1">
    <citation type="submission" date="2014-06" db="EMBL/GenBank/DDBJ databases">
        <title>Draft genome sequence of Paenibacillus sp. MSt1.</title>
        <authorList>
            <person name="Aw Y.K."/>
            <person name="Ong K.S."/>
            <person name="Gan H.M."/>
            <person name="Lee S.M."/>
        </authorList>
    </citation>
    <scope>NUCLEOTIDE SEQUENCE [LARGE SCALE GENOMIC DNA]</scope>
    <source>
        <strain evidence="8 9">MSt1</strain>
    </source>
</reference>
<keyword evidence="9" id="KW-1185">Reference proteome</keyword>
<feature type="transmembrane region" description="Helical" evidence="7">
    <location>
        <begin position="200"/>
        <end position="217"/>
    </location>
</feature>
<dbReference type="InterPro" id="IPR048279">
    <property type="entry name" value="MdtK-like"/>
</dbReference>
<dbReference type="PIRSF" id="PIRSF006603">
    <property type="entry name" value="DinF"/>
    <property type="match status" value="1"/>
</dbReference>
<feature type="transmembrane region" description="Helical" evidence="7">
    <location>
        <begin position="321"/>
        <end position="343"/>
    </location>
</feature>
<dbReference type="InterPro" id="IPR047135">
    <property type="entry name" value="YsiQ"/>
</dbReference>
<keyword evidence="3" id="KW-1003">Cell membrane</keyword>
<evidence type="ECO:0000256" key="4">
    <source>
        <dbReference type="ARBA" id="ARBA00022692"/>
    </source>
</evidence>
<evidence type="ECO:0000256" key="2">
    <source>
        <dbReference type="ARBA" id="ARBA00022448"/>
    </source>
</evidence>
<dbReference type="Proteomes" id="UP000028123">
    <property type="component" value="Unassembled WGS sequence"/>
</dbReference>
<gene>
    <name evidence="8" type="ORF">ET33_30185</name>
</gene>
<keyword evidence="6 7" id="KW-0472">Membrane</keyword>
<sequence>MEKQQDKQFTLFRLMGPIFVEQLLQTIILNIDTLMLSNYSDRAVAAVGVAAQVLTVAQLMFGFVTVGLSVLISQLLGAGKEREAARMASIAMGMNLVLGFVVSLALFILAKPLLGLMKLPPELMEDGYTFLSTVGMLSFTVAIISTADAVLRMHGFLKPMLLLSFSVIMINIAGNFLFLYGPFGIPVLGVEGVALATNASRVFGVGLALFLLIRYLPYSLSWKDMFRLPVNEVKEMTRIGIPSAGENISYNASQVFITYFVTMLGTSALTTKIYTQNITTFVFLVSVSIGQATSMMIGRLIGAGQHDTAYRMCYRNLRIGWAINFGIGCLLVMCSRPLLGLFTSDPEVIHLGQTLMLLSLLLEAGRACNVIVIGALNAAGDVRFPVVVGLISMWGLSIPLAYLFGIVCHLGIPGIWLAFIVDEFLRGASMLLRWRSRKWQHIRFALVSGSAKM</sequence>
<keyword evidence="2" id="KW-0813">Transport</keyword>
<dbReference type="GO" id="GO:0015297">
    <property type="term" value="F:antiporter activity"/>
    <property type="evidence" value="ECO:0007669"/>
    <property type="project" value="InterPro"/>
</dbReference>
<evidence type="ECO:0000256" key="7">
    <source>
        <dbReference type="SAM" id="Phobius"/>
    </source>
</evidence>
<evidence type="ECO:0000313" key="9">
    <source>
        <dbReference type="Proteomes" id="UP000028123"/>
    </source>
</evidence>